<comment type="caution">
    <text evidence="6">The sequence shown here is derived from an EMBL/GenBank/DDBJ whole genome shotgun (WGS) entry which is preliminary data.</text>
</comment>
<dbReference type="Gene3D" id="1.10.1240.10">
    <property type="entry name" value="Methionine synthase domain"/>
    <property type="match status" value="1"/>
</dbReference>
<organism evidence="6 7">
    <name type="scientific">Paenibacillus phyllosphaerae</name>
    <dbReference type="NCBI Taxonomy" id="274593"/>
    <lineage>
        <taxon>Bacteria</taxon>
        <taxon>Bacillati</taxon>
        <taxon>Bacillota</taxon>
        <taxon>Bacilli</taxon>
        <taxon>Bacillales</taxon>
        <taxon>Paenibacillaceae</taxon>
        <taxon>Paenibacillus</taxon>
    </lineage>
</organism>
<name>A0A7W5FQC8_9BACL</name>
<dbReference type="InterPro" id="IPR009061">
    <property type="entry name" value="DNA-bd_dom_put_sf"/>
</dbReference>
<dbReference type="PANTHER" id="PTHR30204">
    <property type="entry name" value="REDOX-CYCLING DRUG-SENSING TRANSCRIPTIONAL ACTIVATOR SOXR"/>
    <property type="match status" value="1"/>
</dbReference>
<dbReference type="Gene3D" id="1.10.1660.10">
    <property type="match status" value="1"/>
</dbReference>
<dbReference type="GO" id="GO:0003700">
    <property type="term" value="F:DNA-binding transcription factor activity"/>
    <property type="evidence" value="ECO:0007669"/>
    <property type="project" value="InterPro"/>
</dbReference>
<dbReference type="Gene3D" id="3.40.50.280">
    <property type="entry name" value="Cobalamin-binding domain"/>
    <property type="match status" value="1"/>
</dbReference>
<dbReference type="InterPro" id="IPR003759">
    <property type="entry name" value="Cbl-bd_cap"/>
</dbReference>
<dbReference type="InterPro" id="IPR036594">
    <property type="entry name" value="Meth_synthase_dom"/>
</dbReference>
<keyword evidence="7" id="KW-1185">Reference proteome</keyword>
<sequence>MYSIKKAAELVDLPVVTIRAWENRYKIIEPVRSAGGHRIYSEADIATLLWLKEATTEKHMKIGEAVELLKNRMNERLTVQTADYSASAYGYHELADSLYGELTEFNAQRSHELIDLAFAMHDYEEVFHRLLAPVLYRIGEAWENGEITVAQEHFASQLIEQRFTQIIRILPTRPELPRVLAFCPEGELHHMGLILFSLFLRKKGLEVIYLGANTPLDGLLPLIGKKQIEAVAISLTDSRLLTAVKQWIASCRSAFPHMLFVLGGQGTKKESGQHPNIFHLTGVLSDWEQWCQTTLLKKSRVLPNSL</sequence>
<evidence type="ECO:0000259" key="5">
    <source>
        <dbReference type="PROSITE" id="PS51332"/>
    </source>
</evidence>
<dbReference type="PANTHER" id="PTHR30204:SF67">
    <property type="entry name" value="HTH-TYPE TRANSCRIPTIONAL REGULATOR MLRA-RELATED"/>
    <property type="match status" value="1"/>
</dbReference>
<dbReference type="SUPFAM" id="SSF46955">
    <property type="entry name" value="Putative DNA-binding domain"/>
    <property type="match status" value="1"/>
</dbReference>
<dbReference type="EMBL" id="JACHXK010000015">
    <property type="protein sequence ID" value="MBB3112889.1"/>
    <property type="molecule type" value="Genomic_DNA"/>
</dbReference>
<dbReference type="Proteomes" id="UP000570361">
    <property type="component" value="Unassembled WGS sequence"/>
</dbReference>
<evidence type="ECO:0000313" key="6">
    <source>
        <dbReference type="EMBL" id="MBB3112889.1"/>
    </source>
</evidence>
<dbReference type="Pfam" id="PF02607">
    <property type="entry name" value="B12-binding_2"/>
    <property type="match status" value="1"/>
</dbReference>
<dbReference type="InterPro" id="IPR000551">
    <property type="entry name" value="MerR-type_HTH_dom"/>
</dbReference>
<evidence type="ECO:0000256" key="1">
    <source>
        <dbReference type="ARBA" id="ARBA00023015"/>
    </source>
</evidence>
<dbReference type="GO" id="GO:0031419">
    <property type="term" value="F:cobalamin binding"/>
    <property type="evidence" value="ECO:0007669"/>
    <property type="project" value="InterPro"/>
</dbReference>
<dbReference type="Pfam" id="PF02310">
    <property type="entry name" value="B12-binding"/>
    <property type="match status" value="1"/>
</dbReference>
<evidence type="ECO:0000256" key="3">
    <source>
        <dbReference type="ARBA" id="ARBA00023163"/>
    </source>
</evidence>
<proteinExistence type="predicted"/>
<dbReference type="PROSITE" id="PS51332">
    <property type="entry name" value="B12_BINDING"/>
    <property type="match status" value="1"/>
</dbReference>
<dbReference type="SMART" id="SM00422">
    <property type="entry name" value="HTH_MERR"/>
    <property type="match status" value="1"/>
</dbReference>
<dbReference type="RefSeq" id="WP_183603001.1">
    <property type="nucleotide sequence ID" value="NZ_JACHXK010000015.1"/>
</dbReference>
<dbReference type="SUPFAM" id="SSF52242">
    <property type="entry name" value="Cobalamin (vitamin B12)-binding domain"/>
    <property type="match status" value="1"/>
</dbReference>
<dbReference type="AlphaFoldDB" id="A0A7W5FQC8"/>
<evidence type="ECO:0000256" key="2">
    <source>
        <dbReference type="ARBA" id="ARBA00023125"/>
    </source>
</evidence>
<dbReference type="InterPro" id="IPR006158">
    <property type="entry name" value="Cobalamin-bd"/>
</dbReference>
<dbReference type="PROSITE" id="PS50937">
    <property type="entry name" value="HTH_MERR_2"/>
    <property type="match status" value="1"/>
</dbReference>
<feature type="domain" description="HTH merR-type" evidence="4">
    <location>
        <begin position="1"/>
        <end position="71"/>
    </location>
</feature>
<evidence type="ECO:0000259" key="4">
    <source>
        <dbReference type="PROSITE" id="PS50937"/>
    </source>
</evidence>
<keyword evidence="1" id="KW-0805">Transcription regulation</keyword>
<dbReference type="InterPro" id="IPR036724">
    <property type="entry name" value="Cobalamin-bd_sf"/>
</dbReference>
<evidence type="ECO:0000313" key="7">
    <source>
        <dbReference type="Proteomes" id="UP000570361"/>
    </source>
</evidence>
<dbReference type="GO" id="GO:0046872">
    <property type="term" value="F:metal ion binding"/>
    <property type="evidence" value="ECO:0007669"/>
    <property type="project" value="InterPro"/>
</dbReference>
<feature type="domain" description="B12-binding" evidence="5">
    <location>
        <begin position="176"/>
        <end position="298"/>
    </location>
</feature>
<accession>A0A7W5FQC8</accession>
<dbReference type="CDD" id="cd01104">
    <property type="entry name" value="HTH_MlrA-CarA"/>
    <property type="match status" value="1"/>
</dbReference>
<dbReference type="CDD" id="cd02065">
    <property type="entry name" value="B12-binding_like"/>
    <property type="match status" value="1"/>
</dbReference>
<keyword evidence="2 6" id="KW-0238">DNA-binding</keyword>
<reference evidence="6 7" key="1">
    <citation type="submission" date="2020-08" db="EMBL/GenBank/DDBJ databases">
        <title>Genomic Encyclopedia of Type Strains, Phase III (KMG-III): the genomes of soil and plant-associated and newly described type strains.</title>
        <authorList>
            <person name="Whitman W."/>
        </authorList>
    </citation>
    <scope>NUCLEOTIDE SEQUENCE [LARGE SCALE GENOMIC DNA]</scope>
    <source>
        <strain evidence="6 7">CECT 5862</strain>
    </source>
</reference>
<gene>
    <name evidence="6" type="ORF">FHS18_004991</name>
</gene>
<dbReference type="Pfam" id="PF13411">
    <property type="entry name" value="MerR_1"/>
    <property type="match status" value="1"/>
</dbReference>
<protein>
    <submittedName>
        <fullName evidence="6">DNA-binding transcriptional MerR regulator</fullName>
    </submittedName>
</protein>
<dbReference type="InterPro" id="IPR047057">
    <property type="entry name" value="MerR_fam"/>
</dbReference>
<keyword evidence="3" id="KW-0804">Transcription</keyword>
<dbReference type="GO" id="GO:0003677">
    <property type="term" value="F:DNA binding"/>
    <property type="evidence" value="ECO:0007669"/>
    <property type="project" value="UniProtKB-KW"/>
</dbReference>